<dbReference type="GO" id="GO:0000245">
    <property type="term" value="P:spliceosomal complex assembly"/>
    <property type="evidence" value="ECO:0007669"/>
    <property type="project" value="TreeGrafter"/>
</dbReference>
<dbReference type="EC" id="2.7.11.1" evidence="1"/>
<evidence type="ECO:0000256" key="1">
    <source>
        <dbReference type="ARBA" id="ARBA00012513"/>
    </source>
</evidence>
<dbReference type="PANTHER" id="PTHR47634">
    <property type="entry name" value="PROTEIN KINASE DOMAIN-CONTAINING PROTEIN-RELATED"/>
    <property type="match status" value="1"/>
</dbReference>
<dbReference type="GeneID" id="55998616"/>
<dbReference type="GO" id="GO:0005524">
    <property type="term" value="F:ATP binding"/>
    <property type="evidence" value="ECO:0007669"/>
    <property type="project" value="UniProtKB-KW"/>
</dbReference>
<dbReference type="InterPro" id="IPR000719">
    <property type="entry name" value="Prot_kinase_dom"/>
</dbReference>
<accession>A0A7H8REL7</accession>
<evidence type="ECO:0000256" key="4">
    <source>
        <dbReference type="ARBA" id="ARBA00022741"/>
    </source>
</evidence>
<evidence type="ECO:0000313" key="10">
    <source>
        <dbReference type="EMBL" id="QKX63965.1"/>
    </source>
</evidence>
<dbReference type="Gene3D" id="3.30.200.20">
    <property type="entry name" value="Phosphorylase Kinase, domain 1"/>
    <property type="match status" value="1"/>
</dbReference>
<evidence type="ECO:0000313" key="11">
    <source>
        <dbReference type="Proteomes" id="UP000509510"/>
    </source>
</evidence>
<proteinExistence type="predicted"/>
<dbReference type="Proteomes" id="UP000509510">
    <property type="component" value="Chromosome VI"/>
</dbReference>
<keyword evidence="3" id="KW-0808">Transferase</keyword>
<keyword evidence="2" id="KW-0723">Serine/threonine-protein kinase</keyword>
<dbReference type="RefSeq" id="XP_035350139.1">
    <property type="nucleotide sequence ID" value="XM_035494246.1"/>
</dbReference>
<evidence type="ECO:0000256" key="7">
    <source>
        <dbReference type="ARBA" id="ARBA00047899"/>
    </source>
</evidence>
<comment type="catalytic activity">
    <reaction evidence="8">
        <text>L-seryl-[protein] + ATP = O-phospho-L-seryl-[protein] + ADP + H(+)</text>
        <dbReference type="Rhea" id="RHEA:17989"/>
        <dbReference type="Rhea" id="RHEA-COMP:9863"/>
        <dbReference type="Rhea" id="RHEA-COMP:11604"/>
        <dbReference type="ChEBI" id="CHEBI:15378"/>
        <dbReference type="ChEBI" id="CHEBI:29999"/>
        <dbReference type="ChEBI" id="CHEBI:30616"/>
        <dbReference type="ChEBI" id="CHEBI:83421"/>
        <dbReference type="ChEBI" id="CHEBI:456216"/>
        <dbReference type="EC" id="2.7.11.1"/>
    </reaction>
</comment>
<evidence type="ECO:0000256" key="3">
    <source>
        <dbReference type="ARBA" id="ARBA00022679"/>
    </source>
</evidence>
<keyword evidence="5" id="KW-0418">Kinase</keyword>
<evidence type="ECO:0000256" key="2">
    <source>
        <dbReference type="ARBA" id="ARBA00022527"/>
    </source>
</evidence>
<dbReference type="EMBL" id="CP055903">
    <property type="protein sequence ID" value="QKX63965.1"/>
    <property type="molecule type" value="Genomic_DNA"/>
</dbReference>
<feature type="domain" description="Protein kinase" evidence="9">
    <location>
        <begin position="83"/>
        <end position="447"/>
    </location>
</feature>
<keyword evidence="11" id="KW-1185">Reference proteome</keyword>
<evidence type="ECO:0000259" key="9">
    <source>
        <dbReference type="PROSITE" id="PS50011"/>
    </source>
</evidence>
<evidence type="ECO:0000256" key="8">
    <source>
        <dbReference type="ARBA" id="ARBA00048679"/>
    </source>
</evidence>
<reference evidence="11" key="1">
    <citation type="submission" date="2020-06" db="EMBL/GenBank/DDBJ databases">
        <title>A chromosome-scale genome assembly of Talaromyces rugulosus W13939.</title>
        <authorList>
            <person name="Wang B."/>
            <person name="Guo L."/>
            <person name="Ye K."/>
            <person name="Wang L."/>
        </authorList>
    </citation>
    <scope>NUCLEOTIDE SEQUENCE [LARGE SCALE GENOMIC DNA]</scope>
    <source>
        <strain evidence="11">W13939</strain>
    </source>
</reference>
<keyword evidence="6" id="KW-0067">ATP-binding</keyword>
<dbReference type="OrthoDB" id="5979581at2759"/>
<dbReference type="Gene3D" id="1.10.510.10">
    <property type="entry name" value="Transferase(Phosphotransferase) domain 1"/>
    <property type="match status" value="1"/>
</dbReference>
<keyword evidence="4" id="KW-0547">Nucleotide-binding</keyword>
<dbReference type="GO" id="GO:0004674">
    <property type="term" value="F:protein serine/threonine kinase activity"/>
    <property type="evidence" value="ECO:0007669"/>
    <property type="project" value="UniProtKB-KW"/>
</dbReference>
<dbReference type="Pfam" id="PF00069">
    <property type="entry name" value="Pkinase"/>
    <property type="match status" value="2"/>
</dbReference>
<dbReference type="GO" id="GO:0050684">
    <property type="term" value="P:regulation of mRNA processing"/>
    <property type="evidence" value="ECO:0007669"/>
    <property type="project" value="TreeGrafter"/>
</dbReference>
<dbReference type="PROSITE" id="PS50011">
    <property type="entry name" value="PROTEIN_KINASE_DOM"/>
    <property type="match status" value="1"/>
</dbReference>
<evidence type="ECO:0000256" key="6">
    <source>
        <dbReference type="ARBA" id="ARBA00022840"/>
    </source>
</evidence>
<protein>
    <recommendedName>
        <fullName evidence="1">non-specific serine/threonine protein kinase</fullName>
        <ecNumber evidence="1">2.7.11.1</ecNumber>
    </recommendedName>
</protein>
<dbReference type="KEGG" id="trg:TRUGW13939_11138"/>
<dbReference type="PANTHER" id="PTHR47634:SF9">
    <property type="entry name" value="PROTEIN KINASE DOMAIN-CONTAINING PROTEIN-RELATED"/>
    <property type="match status" value="1"/>
</dbReference>
<dbReference type="InterPro" id="IPR011009">
    <property type="entry name" value="Kinase-like_dom_sf"/>
</dbReference>
<sequence length="462" mass="52736">MSPVISYALESVTYNIPARVLRTHFGTFYHQPSRRYLRQYLMHANAPPYLTYQWQEGVESLESYRSGGYHPTHIGDQYRDSRYEVVHKLGYGSYSTVWLAKDHLENTHVSLKILVSSVSQKSSECRILRQLASGKQNHQGRVHVPSLLEEFVIDGPNGSHLCIVSEAAGCSVAQSKEASMTWKFPASVAKSISAQVLLGLDYVHSCGVVHSDLHCNNILFLNPALETCSTKQLYYRLGEPQKLPVKRLDKTPNGPGVPEYCVPPAMIFQSSEEIVDARIIISDFGEAFLQDETRNELHTPIMLLPPEVFFGEHLGMPIDMWTLGCTLYEILGERPLFEGFMPDQDHVIAEMISTLGQLPKRWWDRWQRKSDFFLENGSWKIDTHRSHAPYYRPLTERLRIMGRGEQQSTCEFGVDEMACLQKLLTSMLTYEPSERITSSAAVTSEWMERWGKPAMEQTRVRP</sequence>
<name>A0A7H8REL7_TALRU</name>
<dbReference type="InterPro" id="IPR051334">
    <property type="entry name" value="SRPK"/>
</dbReference>
<organism evidence="10 11">
    <name type="scientific">Talaromyces rugulosus</name>
    <name type="common">Penicillium rugulosum</name>
    <dbReference type="NCBI Taxonomy" id="121627"/>
    <lineage>
        <taxon>Eukaryota</taxon>
        <taxon>Fungi</taxon>
        <taxon>Dikarya</taxon>
        <taxon>Ascomycota</taxon>
        <taxon>Pezizomycotina</taxon>
        <taxon>Eurotiomycetes</taxon>
        <taxon>Eurotiomycetidae</taxon>
        <taxon>Eurotiales</taxon>
        <taxon>Trichocomaceae</taxon>
        <taxon>Talaromyces</taxon>
        <taxon>Talaromyces sect. Islandici</taxon>
    </lineage>
</organism>
<dbReference type="AlphaFoldDB" id="A0A7H8REL7"/>
<evidence type="ECO:0000256" key="5">
    <source>
        <dbReference type="ARBA" id="ARBA00022777"/>
    </source>
</evidence>
<comment type="catalytic activity">
    <reaction evidence="7">
        <text>L-threonyl-[protein] + ATP = O-phospho-L-threonyl-[protein] + ADP + H(+)</text>
        <dbReference type="Rhea" id="RHEA:46608"/>
        <dbReference type="Rhea" id="RHEA-COMP:11060"/>
        <dbReference type="Rhea" id="RHEA-COMP:11605"/>
        <dbReference type="ChEBI" id="CHEBI:15378"/>
        <dbReference type="ChEBI" id="CHEBI:30013"/>
        <dbReference type="ChEBI" id="CHEBI:30616"/>
        <dbReference type="ChEBI" id="CHEBI:61977"/>
        <dbReference type="ChEBI" id="CHEBI:456216"/>
        <dbReference type="EC" id="2.7.11.1"/>
    </reaction>
</comment>
<dbReference type="SUPFAM" id="SSF56112">
    <property type="entry name" value="Protein kinase-like (PK-like)"/>
    <property type="match status" value="1"/>
</dbReference>
<dbReference type="SMART" id="SM00220">
    <property type="entry name" value="S_TKc"/>
    <property type="match status" value="1"/>
</dbReference>
<gene>
    <name evidence="10" type="ORF">TRUGW13939_11138</name>
</gene>